<name>A0ABW4WAG2_9HYPH</name>
<evidence type="ECO:0000259" key="1">
    <source>
        <dbReference type="Pfam" id="PF00171"/>
    </source>
</evidence>
<protein>
    <submittedName>
        <fullName evidence="2">Aldehyde dehydrogenase family protein</fullName>
    </submittedName>
</protein>
<dbReference type="InterPro" id="IPR016163">
    <property type="entry name" value="Ald_DH_C"/>
</dbReference>
<dbReference type="RefSeq" id="WP_379018480.1">
    <property type="nucleotide sequence ID" value="NZ_JBHUGY010000018.1"/>
</dbReference>
<comment type="caution">
    <text evidence="2">The sequence shown here is derived from an EMBL/GenBank/DDBJ whole genome shotgun (WGS) entry which is preliminary data.</text>
</comment>
<proteinExistence type="predicted"/>
<organism evidence="2 3">
    <name type="scientific">Mesorhizobium calcicola</name>
    <dbReference type="NCBI Taxonomy" id="1300310"/>
    <lineage>
        <taxon>Bacteria</taxon>
        <taxon>Pseudomonadati</taxon>
        <taxon>Pseudomonadota</taxon>
        <taxon>Alphaproteobacteria</taxon>
        <taxon>Hyphomicrobiales</taxon>
        <taxon>Phyllobacteriaceae</taxon>
        <taxon>Mesorhizobium</taxon>
    </lineage>
</organism>
<evidence type="ECO:0000313" key="3">
    <source>
        <dbReference type="Proteomes" id="UP001597349"/>
    </source>
</evidence>
<reference evidence="3" key="1">
    <citation type="journal article" date="2019" name="Int. J. Syst. Evol. Microbiol.">
        <title>The Global Catalogue of Microorganisms (GCM) 10K type strain sequencing project: providing services to taxonomists for standard genome sequencing and annotation.</title>
        <authorList>
            <consortium name="The Broad Institute Genomics Platform"/>
            <consortium name="The Broad Institute Genome Sequencing Center for Infectious Disease"/>
            <person name="Wu L."/>
            <person name="Ma J."/>
        </authorList>
    </citation>
    <scope>NUCLEOTIDE SEQUENCE [LARGE SCALE GENOMIC DNA]</scope>
    <source>
        <strain evidence="3">CGMCC 1.16226</strain>
    </source>
</reference>
<dbReference type="InterPro" id="IPR016161">
    <property type="entry name" value="Ald_DH/histidinol_DH"/>
</dbReference>
<dbReference type="InterPro" id="IPR015590">
    <property type="entry name" value="Aldehyde_DH_dom"/>
</dbReference>
<feature type="domain" description="Aldehyde dehydrogenase" evidence="1">
    <location>
        <begin position="12"/>
        <end position="58"/>
    </location>
</feature>
<dbReference type="EMBL" id="JBHUGY010000018">
    <property type="protein sequence ID" value="MFD2053630.1"/>
    <property type="molecule type" value="Genomic_DNA"/>
</dbReference>
<dbReference type="Pfam" id="PF00171">
    <property type="entry name" value="Aldedh"/>
    <property type="match status" value="1"/>
</dbReference>
<dbReference type="SUPFAM" id="SSF53720">
    <property type="entry name" value="ALDH-like"/>
    <property type="match status" value="1"/>
</dbReference>
<keyword evidence="3" id="KW-1185">Reference proteome</keyword>
<gene>
    <name evidence="2" type="ORF">ACFSQT_11160</name>
</gene>
<sequence>MMPWFQVSRRLTKAWTVGNPLETSSLVGPLIDKAAFDAMQKALNEATAHGGKVTGGTRVERTAIRMPIMCIRRWSKCRNRFRR</sequence>
<dbReference type="Proteomes" id="UP001597349">
    <property type="component" value="Unassembled WGS sequence"/>
</dbReference>
<accession>A0ABW4WAG2</accession>
<evidence type="ECO:0000313" key="2">
    <source>
        <dbReference type="EMBL" id="MFD2053630.1"/>
    </source>
</evidence>
<dbReference type="Gene3D" id="3.40.309.10">
    <property type="entry name" value="Aldehyde Dehydrogenase, Chain A, domain 2"/>
    <property type="match status" value="1"/>
</dbReference>